<keyword evidence="2" id="KW-0812">Transmembrane</keyword>
<accession>A0A839EH24</accession>
<reference evidence="3 4" key="1">
    <citation type="submission" date="2020-07" db="EMBL/GenBank/DDBJ databases">
        <title>Genomic Encyclopedia of Type Strains, Phase IV (KMG-V): Genome sequencing to study the core and pangenomes of soil and plant-associated prokaryotes.</title>
        <authorList>
            <person name="Whitman W."/>
        </authorList>
    </citation>
    <scope>NUCLEOTIDE SEQUENCE [LARGE SCALE GENOMIC DNA]</scope>
    <source>
        <strain evidence="3 4">AN3</strain>
    </source>
</reference>
<sequence>MRHKCLVIGVLVVLFALLGTLTLFSRKDSRPGQIPQHSLQDPLRTP</sequence>
<evidence type="ECO:0000313" key="4">
    <source>
        <dbReference type="Proteomes" id="UP000549052"/>
    </source>
</evidence>
<organism evidence="3 4">
    <name type="scientific">Phyllobacterium myrsinacearum</name>
    <dbReference type="NCBI Taxonomy" id="28101"/>
    <lineage>
        <taxon>Bacteria</taxon>
        <taxon>Pseudomonadati</taxon>
        <taxon>Pseudomonadota</taxon>
        <taxon>Alphaproteobacteria</taxon>
        <taxon>Hyphomicrobiales</taxon>
        <taxon>Phyllobacteriaceae</taxon>
        <taxon>Phyllobacterium</taxon>
    </lineage>
</organism>
<keyword evidence="2" id="KW-0472">Membrane</keyword>
<keyword evidence="2" id="KW-1133">Transmembrane helix</keyword>
<comment type="caution">
    <text evidence="3">The sequence shown here is derived from an EMBL/GenBank/DDBJ whole genome shotgun (WGS) entry which is preliminary data.</text>
</comment>
<evidence type="ECO:0000313" key="3">
    <source>
        <dbReference type="EMBL" id="MBA8876766.1"/>
    </source>
</evidence>
<gene>
    <name evidence="3" type="ORF">FHW16_000448</name>
</gene>
<protein>
    <submittedName>
        <fullName evidence="3">Uncharacterized protein</fullName>
    </submittedName>
</protein>
<evidence type="ECO:0000256" key="2">
    <source>
        <dbReference type="SAM" id="Phobius"/>
    </source>
</evidence>
<feature type="region of interest" description="Disordered" evidence="1">
    <location>
        <begin position="27"/>
        <end position="46"/>
    </location>
</feature>
<proteinExistence type="predicted"/>
<name>A0A839EH24_9HYPH</name>
<dbReference type="AlphaFoldDB" id="A0A839EH24"/>
<dbReference type="Proteomes" id="UP000549052">
    <property type="component" value="Unassembled WGS sequence"/>
</dbReference>
<keyword evidence="4" id="KW-1185">Reference proteome</keyword>
<evidence type="ECO:0000256" key="1">
    <source>
        <dbReference type="SAM" id="MobiDB-lite"/>
    </source>
</evidence>
<feature type="transmembrane region" description="Helical" evidence="2">
    <location>
        <begin position="6"/>
        <end position="24"/>
    </location>
</feature>
<dbReference type="EMBL" id="JACGXN010000001">
    <property type="protein sequence ID" value="MBA8876766.1"/>
    <property type="molecule type" value="Genomic_DNA"/>
</dbReference>